<dbReference type="SUPFAM" id="SSF90123">
    <property type="entry name" value="ABC transporter transmembrane region"/>
    <property type="match status" value="2"/>
</dbReference>
<dbReference type="InterPro" id="IPR027417">
    <property type="entry name" value="P-loop_NTPase"/>
</dbReference>
<dbReference type="InterPro" id="IPR011527">
    <property type="entry name" value="ABC1_TM_dom"/>
</dbReference>
<dbReference type="InterPro" id="IPR036640">
    <property type="entry name" value="ABC1_TM_sf"/>
</dbReference>
<comment type="similarity">
    <text evidence="2">Belongs to the ABC transporter superfamily. ABCC family. Conjugate transporter (TC 3.A.1.208) subfamily.</text>
</comment>
<dbReference type="FunFam" id="1.20.1560.10:FF:000067">
    <property type="entry name" value="Multidrug resistance protein 1"/>
    <property type="match status" value="1"/>
</dbReference>
<dbReference type="PANTHER" id="PTHR24223:SF456">
    <property type="entry name" value="MULTIDRUG RESISTANCE-ASSOCIATED PROTEIN LETHAL(2)03659"/>
    <property type="match status" value="1"/>
</dbReference>
<evidence type="ECO:0000313" key="12">
    <source>
        <dbReference type="EMBL" id="CRG98216.1"/>
    </source>
</evidence>
<feature type="domain" description="ABC transporter" evidence="10">
    <location>
        <begin position="629"/>
        <end position="878"/>
    </location>
</feature>
<name>A0A1J1H073_PLAGA</name>
<dbReference type="VEuPathDB" id="PlasmoDB:PGAL8A_00065500"/>
<comment type="caution">
    <text evidence="12">The sequence shown here is derived from an EMBL/GenBank/DDBJ whole genome shotgun (WGS) entry which is preliminary data.</text>
</comment>
<dbReference type="Gene3D" id="1.20.1560.10">
    <property type="entry name" value="ABC transporter type 1, transmembrane domain"/>
    <property type="match status" value="2"/>
</dbReference>
<dbReference type="Gene3D" id="3.40.50.300">
    <property type="entry name" value="P-loop containing nucleotide triphosphate hydrolases"/>
    <property type="match status" value="2"/>
</dbReference>
<evidence type="ECO:0000259" key="11">
    <source>
        <dbReference type="PROSITE" id="PS50929"/>
    </source>
</evidence>
<feature type="transmembrane region" description="Helical" evidence="9">
    <location>
        <begin position="1160"/>
        <end position="1181"/>
    </location>
</feature>
<accession>A0A1J1H073</accession>
<dbReference type="GO" id="GO:0140359">
    <property type="term" value="F:ABC-type transporter activity"/>
    <property type="evidence" value="ECO:0007669"/>
    <property type="project" value="InterPro"/>
</dbReference>
<dbReference type="RefSeq" id="XP_028531013.1">
    <property type="nucleotide sequence ID" value="XM_028674685.1"/>
</dbReference>
<dbReference type="EMBL" id="CVMV01000143">
    <property type="protein sequence ID" value="CRG98216.1"/>
    <property type="molecule type" value="Genomic_DNA"/>
</dbReference>
<dbReference type="PROSITE" id="PS50929">
    <property type="entry name" value="ABC_TM1F"/>
    <property type="match status" value="1"/>
</dbReference>
<keyword evidence="7 9" id="KW-1133">Transmembrane helix</keyword>
<feature type="transmembrane region" description="Helical" evidence="9">
    <location>
        <begin position="1074"/>
        <end position="1095"/>
    </location>
</feature>
<feature type="transmembrane region" description="Helical" evidence="9">
    <location>
        <begin position="1131"/>
        <end position="1154"/>
    </location>
</feature>
<keyword evidence="3" id="KW-0813">Transport</keyword>
<dbReference type="OMA" id="NCITEEL"/>
<dbReference type="InterPro" id="IPR003593">
    <property type="entry name" value="AAA+_ATPase"/>
</dbReference>
<evidence type="ECO:0000256" key="4">
    <source>
        <dbReference type="ARBA" id="ARBA00022692"/>
    </source>
</evidence>
<proteinExistence type="inferred from homology"/>
<feature type="domain" description="ABC transmembrane type-1" evidence="11">
    <location>
        <begin position="1105"/>
        <end position="1328"/>
    </location>
</feature>
<dbReference type="PANTHER" id="PTHR24223">
    <property type="entry name" value="ATP-BINDING CASSETTE SUB-FAMILY C"/>
    <property type="match status" value="1"/>
</dbReference>
<dbReference type="InterPro" id="IPR050173">
    <property type="entry name" value="ABC_transporter_C-like"/>
</dbReference>
<dbReference type="Pfam" id="PF00664">
    <property type="entry name" value="ABC_membrane"/>
    <property type="match status" value="1"/>
</dbReference>
<keyword evidence="13" id="KW-1185">Reference proteome</keyword>
<feature type="transmembrane region" description="Helical" evidence="9">
    <location>
        <begin position="1354"/>
        <end position="1376"/>
    </location>
</feature>
<evidence type="ECO:0000256" key="1">
    <source>
        <dbReference type="ARBA" id="ARBA00004141"/>
    </source>
</evidence>
<evidence type="ECO:0000256" key="7">
    <source>
        <dbReference type="ARBA" id="ARBA00022989"/>
    </source>
</evidence>
<protein>
    <submittedName>
        <fullName evidence="12">Multidrug resistance-associated protein 1, putative</fullName>
        <ecNumber evidence="12">3.6.3.44</ecNumber>
    </submittedName>
</protein>
<dbReference type="GeneID" id="39729180"/>
<dbReference type="OrthoDB" id="4865934at2759"/>
<evidence type="ECO:0000256" key="2">
    <source>
        <dbReference type="ARBA" id="ARBA00009726"/>
    </source>
</evidence>
<dbReference type="GO" id="GO:0005524">
    <property type="term" value="F:ATP binding"/>
    <property type="evidence" value="ECO:0007669"/>
    <property type="project" value="UniProtKB-KW"/>
</dbReference>
<organism evidence="12 13">
    <name type="scientific">Plasmodium gallinaceum</name>
    <dbReference type="NCBI Taxonomy" id="5849"/>
    <lineage>
        <taxon>Eukaryota</taxon>
        <taxon>Sar</taxon>
        <taxon>Alveolata</taxon>
        <taxon>Apicomplexa</taxon>
        <taxon>Aconoidasida</taxon>
        <taxon>Haemosporida</taxon>
        <taxon>Plasmodiidae</taxon>
        <taxon>Plasmodium</taxon>
        <taxon>Plasmodium (Haemamoeba)</taxon>
    </lineage>
</organism>
<dbReference type="SUPFAM" id="SSF52540">
    <property type="entry name" value="P-loop containing nucleoside triphosphate hydrolases"/>
    <property type="match status" value="3"/>
</dbReference>
<evidence type="ECO:0000313" key="13">
    <source>
        <dbReference type="Proteomes" id="UP000220797"/>
    </source>
</evidence>
<evidence type="ECO:0000256" key="6">
    <source>
        <dbReference type="ARBA" id="ARBA00022840"/>
    </source>
</evidence>
<keyword evidence="12" id="KW-0378">Hydrolase</keyword>
<keyword evidence="5" id="KW-0547">Nucleotide-binding</keyword>
<evidence type="ECO:0000259" key="10">
    <source>
        <dbReference type="PROSITE" id="PS50893"/>
    </source>
</evidence>
<dbReference type="GO" id="GO:0016887">
    <property type="term" value="F:ATP hydrolysis activity"/>
    <property type="evidence" value="ECO:0007669"/>
    <property type="project" value="InterPro"/>
</dbReference>
<evidence type="ECO:0000256" key="8">
    <source>
        <dbReference type="ARBA" id="ARBA00023136"/>
    </source>
</evidence>
<feature type="transmembrane region" description="Helical" evidence="9">
    <location>
        <begin position="124"/>
        <end position="149"/>
    </location>
</feature>
<comment type="subcellular location">
    <subcellularLocation>
        <location evidence="1">Membrane</location>
        <topology evidence="1">Multi-pass membrane protein</topology>
    </subcellularLocation>
</comment>
<dbReference type="SMART" id="SM00382">
    <property type="entry name" value="AAA"/>
    <property type="match status" value="2"/>
</dbReference>
<evidence type="ECO:0000256" key="3">
    <source>
        <dbReference type="ARBA" id="ARBA00022448"/>
    </source>
</evidence>
<keyword evidence="6" id="KW-0067">ATP-binding</keyword>
<evidence type="ECO:0000256" key="5">
    <source>
        <dbReference type="ARBA" id="ARBA00022741"/>
    </source>
</evidence>
<sequence length="1730" mass="206234">MSIYEKRVEDYYKYNEKKETTYVSWLSFITFHWVTELIDSLKKDEIEFPKIQKNDNISFYISKLEQNLRNIHVKESVFVNNFYKKKDINVEYNYDSDKIRRNEEYNVYYNSVILSIFKTFKFHIILIFIFNILHTLFVISSGGCINIYMLLLKGEMISSFPLFLTNSNLLFGLFVVILLVSEFFFDSILNFYYNELLVNMKISMMHFLYKINLNSYENHLINDYIYKHREKISGFRIDEIDGRISDYNINNNFSCTSNFYAENHDKEISKKHCVINFFKKEKDKKGEEIKLKNIAHINIYNVMFSDIPSLVLFIGSIIQLSNIFVKFYMSYYVFYIKMGYNAVIHALSLSIVLYSSVILFEFLPSIFKRKYLKYRDRRIDNMHHILNKFKLIKMFNWESIAFNYVNFFRKKEMKFCKIRLYLGNIGIYINAISADIIEVVLFFFFIREKLNDKKEINFSSIIMPLFVYKSLISGVINFPNLMNNLIEGVVNIRRINKYVYHHIYYNDINNYFKYISRSTDFNITTGETYIENEEARKLLLQEIYNKKKIRFVNLFSFFFFSKRKKKINTINREILSGLSYNINENIEKEYFEFTINCRDDNNNSIHPKKEIDDKDNKNMVKKKENKEIIKLENCSFSLIQEYPSKCDNYILKNINFNLKNNTLAIIIGNVGSGKTALFHSILGYLKLTYGYMYIKNFLYNMQILYTPQHSWVPIGNIRSMILFGNEYNSFIYRLTIMQSHLLLDIKSYKDEDMRYISDENNLSEGQKTRISLARSLYQHYIHMYKLGYNCEKERIMRKRLNKEINMHDLINDSYNKNETNMQNDLFYSYIRNHVRKKNITYLYLLDDVFTYLDPSISKNIFYNLFCREEQNKYFKDNCSFIASMNKNTFESFLTNETLDNIHYNVDIYKLENFTLHYNGNISKYIKENNITIKKENNLNKKKLTINNIKLKYDFNGNKYNKKNDYMNFKKSTLSKRPEINYSFKINNDSFKQHNKEKIITSIYLDNDKNIGNSKNKNNDSIKKLIEEDNNLFEYKNISKNSSLELEHGDNLSISYIGVDEDESYFKGKIQLTTYIWYLKHVGYVLIFYIVLFMLISSFTEEIKNFLLYMISIISRKDDEYSNKILQQQTKYLHLFVLFPIISSIASFICFILILHGTLLSAIKVHTNVLVSILSIPLHVYYNNNLGNIINRFITDIYSLDYGFLKRIYKAVFVFFRLFLSVVLLIFLMKDTIFIFPCIILLIYFFVFKKYSEGFKEAQRGYLRAHSPLCNMYSNIILGKNIINLYKKNVYFLNIYEHYITLFKNYSLSKRSITIWASLYTRFIVLILTTYYIMYPLLIFNIIPNMQKETNYEKMLSTIGYCITFSSRIGIIIKILLCDYTYVEKEMCCVQRLEELSKMSNGMQCLNIEDEGEQEKKKKKKKNISGYMGKKLSLNDKTDLFYVDELKKKYSIYIENLFVSYKRKVLLDKKSNTYCYVDEESYLKNINMYALKNQKIGIIGKSGSGKSTIILSILGLLPFNEGKITIEGIDIRKINRREKDNIIGVLPQSTLFFFNWNIRMLIDPHQNFSDEEIVDTFKLFGINLSFTDLDKYIYKQPKKKNKEKKKKKGKINDSSNRILLTDECMRYLSLVRLFLNRYKYKLILIDEIPIFNFDNVDLELNYSLIGKVKPFNYIIKNYFCNNTVIIISHNTHALSCCDFIYVIRMGEVAYRCSSKDIKTQSELADLLEKDE</sequence>
<keyword evidence="8 9" id="KW-0472">Membrane</keyword>
<reference evidence="12" key="1">
    <citation type="submission" date="2015-04" db="EMBL/GenBank/DDBJ databases">
        <authorList>
            <consortium name="Pathogen Informatics"/>
        </authorList>
    </citation>
    <scope>NUCLEOTIDE SEQUENCE [LARGE SCALE GENOMIC DNA]</scope>
    <source>
        <strain evidence="12">8A</strain>
    </source>
</reference>
<keyword evidence="4 9" id="KW-0812">Transmembrane</keyword>
<feature type="transmembrane region" description="Helical" evidence="9">
    <location>
        <begin position="1318"/>
        <end position="1342"/>
    </location>
</feature>
<feature type="transmembrane region" description="Helical" evidence="9">
    <location>
        <begin position="169"/>
        <end position="193"/>
    </location>
</feature>
<feature type="domain" description="ABC transporter" evidence="10">
    <location>
        <begin position="1451"/>
        <end position="1729"/>
    </location>
</feature>
<dbReference type="EC" id="3.6.3.44" evidence="12"/>
<feature type="transmembrane region" description="Helical" evidence="9">
    <location>
        <begin position="1207"/>
        <end position="1226"/>
    </location>
</feature>
<feature type="transmembrane region" description="Helical" evidence="9">
    <location>
        <begin position="310"/>
        <end position="336"/>
    </location>
</feature>
<feature type="transmembrane region" description="Helical" evidence="9">
    <location>
        <begin position="342"/>
        <end position="364"/>
    </location>
</feature>
<gene>
    <name evidence="12" type="primary">MRP1</name>
    <name evidence="12" type="ORF">PGAL8A_00065500</name>
</gene>
<evidence type="ECO:0000256" key="9">
    <source>
        <dbReference type="SAM" id="Phobius"/>
    </source>
</evidence>
<dbReference type="GO" id="GO:0016020">
    <property type="term" value="C:membrane"/>
    <property type="evidence" value="ECO:0007669"/>
    <property type="project" value="UniProtKB-SubCell"/>
</dbReference>
<feature type="transmembrane region" description="Helical" evidence="9">
    <location>
        <begin position="1232"/>
        <end position="1250"/>
    </location>
</feature>
<dbReference type="InterPro" id="IPR003439">
    <property type="entry name" value="ABC_transporter-like_ATP-bd"/>
</dbReference>
<dbReference type="Proteomes" id="UP000220797">
    <property type="component" value="Unassembled WGS sequence"/>
</dbReference>
<dbReference type="PROSITE" id="PS50893">
    <property type="entry name" value="ABC_TRANSPORTER_2"/>
    <property type="match status" value="2"/>
</dbReference>
<feature type="transmembrane region" description="Helical" evidence="9">
    <location>
        <begin position="425"/>
        <end position="446"/>
    </location>
</feature>
<dbReference type="Pfam" id="PF00005">
    <property type="entry name" value="ABC_tran"/>
    <property type="match status" value="2"/>
</dbReference>